<dbReference type="InterPro" id="IPR036390">
    <property type="entry name" value="WH_DNA-bd_sf"/>
</dbReference>
<protein>
    <submittedName>
        <fullName evidence="6">LysR family transcriptional regulator</fullName>
    </submittedName>
</protein>
<dbReference type="SUPFAM" id="SSF46785">
    <property type="entry name" value="Winged helix' DNA-binding domain"/>
    <property type="match status" value="1"/>
</dbReference>
<evidence type="ECO:0000256" key="1">
    <source>
        <dbReference type="ARBA" id="ARBA00009437"/>
    </source>
</evidence>
<evidence type="ECO:0000256" key="3">
    <source>
        <dbReference type="ARBA" id="ARBA00023125"/>
    </source>
</evidence>
<dbReference type="GO" id="GO:0003700">
    <property type="term" value="F:DNA-binding transcription factor activity"/>
    <property type="evidence" value="ECO:0007669"/>
    <property type="project" value="InterPro"/>
</dbReference>
<keyword evidence="7" id="KW-1185">Reference proteome</keyword>
<evidence type="ECO:0000256" key="4">
    <source>
        <dbReference type="ARBA" id="ARBA00023163"/>
    </source>
</evidence>
<keyword evidence="3" id="KW-0238">DNA-binding</keyword>
<dbReference type="RefSeq" id="WP_254290125.1">
    <property type="nucleotide sequence ID" value="NZ_JAMLDY010000020.1"/>
</dbReference>
<dbReference type="EMBL" id="JAMLDY010000020">
    <property type="protein sequence ID" value="MCP3736132.1"/>
    <property type="molecule type" value="Genomic_DNA"/>
</dbReference>
<evidence type="ECO:0000259" key="5">
    <source>
        <dbReference type="PROSITE" id="PS50931"/>
    </source>
</evidence>
<dbReference type="Pfam" id="PF03466">
    <property type="entry name" value="LysR_substrate"/>
    <property type="match status" value="1"/>
</dbReference>
<dbReference type="Gene3D" id="1.10.10.10">
    <property type="entry name" value="Winged helix-like DNA-binding domain superfamily/Winged helix DNA-binding domain"/>
    <property type="match status" value="1"/>
</dbReference>
<dbReference type="InterPro" id="IPR005119">
    <property type="entry name" value="LysR_subst-bd"/>
</dbReference>
<proteinExistence type="inferred from homology"/>
<reference evidence="6" key="1">
    <citation type="submission" date="2022-05" db="EMBL/GenBank/DDBJ databases">
        <title>Sphingomonas sp. strain RP10 Genome sequencing and assembly.</title>
        <authorList>
            <person name="Kim I."/>
        </authorList>
    </citation>
    <scope>NUCLEOTIDE SEQUENCE</scope>
    <source>
        <strain evidence="6">RP10</strain>
    </source>
</reference>
<gene>
    <name evidence="6" type="ORF">M9979_14750</name>
</gene>
<dbReference type="InterPro" id="IPR000847">
    <property type="entry name" value="LysR_HTH_N"/>
</dbReference>
<comment type="caution">
    <text evidence="6">The sequence shown here is derived from an EMBL/GenBank/DDBJ whole genome shotgun (WGS) entry which is preliminary data.</text>
</comment>
<organism evidence="6 7">
    <name type="scientific">Sphingomonas liriopis</name>
    <dbReference type="NCBI Taxonomy" id="2949094"/>
    <lineage>
        <taxon>Bacteria</taxon>
        <taxon>Pseudomonadati</taxon>
        <taxon>Pseudomonadota</taxon>
        <taxon>Alphaproteobacteria</taxon>
        <taxon>Sphingomonadales</taxon>
        <taxon>Sphingomonadaceae</taxon>
        <taxon>Sphingomonas</taxon>
    </lineage>
</organism>
<comment type="similarity">
    <text evidence="1">Belongs to the LysR transcriptional regulatory family.</text>
</comment>
<dbReference type="GO" id="GO:0006351">
    <property type="term" value="P:DNA-templated transcription"/>
    <property type="evidence" value="ECO:0007669"/>
    <property type="project" value="TreeGrafter"/>
</dbReference>
<evidence type="ECO:0000256" key="2">
    <source>
        <dbReference type="ARBA" id="ARBA00023015"/>
    </source>
</evidence>
<dbReference type="AlphaFoldDB" id="A0A9X2HUH3"/>
<dbReference type="GO" id="GO:0043565">
    <property type="term" value="F:sequence-specific DNA binding"/>
    <property type="evidence" value="ECO:0007669"/>
    <property type="project" value="TreeGrafter"/>
</dbReference>
<dbReference type="Gene3D" id="3.40.190.290">
    <property type="match status" value="1"/>
</dbReference>
<dbReference type="Proteomes" id="UP001139486">
    <property type="component" value="Unassembled WGS sequence"/>
</dbReference>
<dbReference type="SUPFAM" id="SSF53850">
    <property type="entry name" value="Periplasmic binding protein-like II"/>
    <property type="match status" value="1"/>
</dbReference>
<dbReference type="PROSITE" id="PS50931">
    <property type="entry name" value="HTH_LYSR"/>
    <property type="match status" value="1"/>
</dbReference>
<dbReference type="InterPro" id="IPR036388">
    <property type="entry name" value="WH-like_DNA-bd_sf"/>
</dbReference>
<accession>A0A9X2HUH3</accession>
<keyword evidence="2" id="KW-0805">Transcription regulation</keyword>
<dbReference type="Pfam" id="PF00126">
    <property type="entry name" value="HTH_1"/>
    <property type="match status" value="1"/>
</dbReference>
<dbReference type="PANTHER" id="PTHR30537">
    <property type="entry name" value="HTH-TYPE TRANSCRIPTIONAL REGULATOR"/>
    <property type="match status" value="1"/>
</dbReference>
<evidence type="ECO:0000313" key="7">
    <source>
        <dbReference type="Proteomes" id="UP001139486"/>
    </source>
</evidence>
<dbReference type="PANTHER" id="PTHR30537:SF3">
    <property type="entry name" value="TRANSCRIPTIONAL REGULATORY PROTEIN"/>
    <property type="match status" value="1"/>
</dbReference>
<dbReference type="InterPro" id="IPR058163">
    <property type="entry name" value="LysR-type_TF_proteobact-type"/>
</dbReference>
<feature type="domain" description="HTH lysR-type" evidence="5">
    <location>
        <begin position="2"/>
        <end position="59"/>
    </location>
</feature>
<name>A0A9X2HUH3_9SPHN</name>
<sequence>MIDWENVRHFLAVAEAGTLSGAARKLKVDHATVSRRLAALEATLDVRLVDRLPRACRLTIIGEAVRDRAAAMESDADGIARLAKAAHAPLVGRVALSAPPVLVAPLLARHLARFHQEFPDIRLSIAAQGEQVSLSRREADIAVRLVRPEETGSVTRKIGAMPFGVYAHRAYVHLAVPERWQFIAFDETYAEMPQQRWLLGIAASRPVVCELNYIGEHLIAARAGVGVAGLPLFLGEADPDLVRLDKGAPAFSRDIWIIVHRDLRNAVPVRAVMDFAARVIGEEPLLK</sequence>
<evidence type="ECO:0000313" key="6">
    <source>
        <dbReference type="EMBL" id="MCP3736132.1"/>
    </source>
</evidence>
<keyword evidence="4" id="KW-0804">Transcription</keyword>